<dbReference type="AlphaFoldDB" id="A0A1S8AT83"/>
<dbReference type="RefSeq" id="WP_076143381.1">
    <property type="nucleotide sequence ID" value="NZ_LWLN01000001.1"/>
</dbReference>
<evidence type="ECO:0000313" key="4">
    <source>
        <dbReference type="EMBL" id="OLZ39940.1"/>
    </source>
</evidence>
<dbReference type="EMBL" id="LWLN01000001">
    <property type="protein sequence ID" value="OLZ39940.1"/>
    <property type="molecule type" value="Genomic_DNA"/>
</dbReference>
<feature type="region of interest" description="Disordered" evidence="1">
    <location>
        <begin position="1"/>
        <end position="38"/>
    </location>
</feature>
<feature type="compositionally biased region" description="Low complexity" evidence="1">
    <location>
        <begin position="1"/>
        <end position="14"/>
    </location>
</feature>
<accession>A0A1S8AT83</accession>
<evidence type="ECO:0000313" key="5">
    <source>
        <dbReference type="Proteomes" id="UP000189370"/>
    </source>
</evidence>
<dbReference type="Pfam" id="PF26256">
    <property type="entry name" value="DUF8060"/>
    <property type="match status" value="1"/>
</dbReference>
<feature type="transmembrane region" description="Helical" evidence="2">
    <location>
        <begin position="89"/>
        <end position="107"/>
    </location>
</feature>
<dbReference type="Proteomes" id="UP000189370">
    <property type="component" value="Unassembled WGS sequence"/>
</dbReference>
<evidence type="ECO:0000256" key="1">
    <source>
        <dbReference type="SAM" id="MobiDB-lite"/>
    </source>
</evidence>
<keyword evidence="2" id="KW-1133">Transmembrane helix</keyword>
<comment type="caution">
    <text evidence="4">The sequence shown here is derived from an EMBL/GenBank/DDBJ whole genome shotgun (WGS) entry which is preliminary data.</text>
</comment>
<dbReference type="InterPro" id="IPR058373">
    <property type="entry name" value="DUF8060"/>
</dbReference>
<feature type="domain" description="DUF8060" evidence="3">
    <location>
        <begin position="2"/>
        <end position="112"/>
    </location>
</feature>
<dbReference type="OrthoDB" id="307104at2157"/>
<dbReference type="STRING" id="301967.A6E15_02615"/>
<reference evidence="5" key="1">
    <citation type="submission" date="2016-04" db="EMBL/GenBank/DDBJ databases">
        <authorList>
            <person name="Chen S.-C."/>
            <person name="Lai M.-C."/>
        </authorList>
    </citation>
    <scope>NUCLEOTIDE SEQUENCE [LARGE SCALE GENOMIC DNA]</scope>
    <source>
        <strain evidence="5">AB14</strain>
    </source>
</reference>
<sequence>MTETPTDTETTLEAPPDDQYRDETDEAPPTAESDDGLDPRSAAIRRYLVWGGLAVCSVVAVVALIRFYGSVTDAIDLWVDPKYRPLVHAAFNLAVLLTSLIGVSVLVRELSDRY</sequence>
<feature type="transmembrane region" description="Helical" evidence="2">
    <location>
        <begin position="47"/>
        <end position="69"/>
    </location>
</feature>
<keyword evidence="2" id="KW-0812">Transmembrane</keyword>
<keyword evidence="2" id="KW-0472">Membrane</keyword>
<keyword evidence="5" id="KW-1185">Reference proteome</keyword>
<organism evidence="4 5">
    <name type="scientific">Natrinema saccharevitans</name>
    <dbReference type="NCBI Taxonomy" id="301967"/>
    <lineage>
        <taxon>Archaea</taxon>
        <taxon>Methanobacteriati</taxon>
        <taxon>Methanobacteriota</taxon>
        <taxon>Stenosarchaea group</taxon>
        <taxon>Halobacteria</taxon>
        <taxon>Halobacteriales</taxon>
        <taxon>Natrialbaceae</taxon>
        <taxon>Natrinema</taxon>
    </lineage>
</organism>
<proteinExistence type="predicted"/>
<protein>
    <recommendedName>
        <fullName evidence="3">DUF8060 domain-containing protein</fullName>
    </recommendedName>
</protein>
<name>A0A1S8AT83_9EURY</name>
<evidence type="ECO:0000259" key="3">
    <source>
        <dbReference type="Pfam" id="PF26256"/>
    </source>
</evidence>
<evidence type="ECO:0000256" key="2">
    <source>
        <dbReference type="SAM" id="Phobius"/>
    </source>
</evidence>
<gene>
    <name evidence="4" type="ORF">A6E15_02615</name>
</gene>